<comment type="catalytic activity">
    <reaction evidence="10 11 12">
        <text>O-phospho-L-serine + 2-oxoglutarate = 3-phosphooxypyruvate + L-glutamate</text>
        <dbReference type="Rhea" id="RHEA:14329"/>
        <dbReference type="ChEBI" id="CHEBI:16810"/>
        <dbReference type="ChEBI" id="CHEBI:18110"/>
        <dbReference type="ChEBI" id="CHEBI:29985"/>
        <dbReference type="ChEBI" id="CHEBI:57524"/>
        <dbReference type="EC" id="2.6.1.52"/>
    </reaction>
</comment>
<feature type="domain" description="Aminotransferase class V" evidence="13">
    <location>
        <begin position="10"/>
        <end position="354"/>
    </location>
</feature>
<dbReference type="CDD" id="cd00611">
    <property type="entry name" value="PSAT_like"/>
    <property type="match status" value="1"/>
</dbReference>
<keyword evidence="6 11" id="KW-0808">Transferase</keyword>
<dbReference type="GO" id="GO:0030170">
    <property type="term" value="F:pyridoxal phosphate binding"/>
    <property type="evidence" value="ECO:0007669"/>
    <property type="project" value="UniProtKB-UniRule"/>
</dbReference>
<comment type="cofactor">
    <cofactor evidence="11">
        <name>pyridoxal 5'-phosphate</name>
        <dbReference type="ChEBI" id="CHEBI:597326"/>
    </cofactor>
    <text evidence="11">Binds 1 pyridoxal phosphate per subunit.</text>
</comment>
<keyword evidence="5 11" id="KW-0028">Amino-acid biosynthesis</keyword>
<keyword evidence="7 11" id="KW-0663">Pyridoxal phosphate</keyword>
<evidence type="ECO:0000256" key="7">
    <source>
        <dbReference type="ARBA" id="ARBA00022898"/>
    </source>
</evidence>
<dbReference type="InterPro" id="IPR022278">
    <property type="entry name" value="Pser_aminoTfrase"/>
</dbReference>
<keyword evidence="11" id="KW-0963">Cytoplasm</keyword>
<dbReference type="PROSITE" id="PS00595">
    <property type="entry name" value="AA_TRANSFER_CLASS_5"/>
    <property type="match status" value="1"/>
</dbReference>
<feature type="binding site" evidence="11">
    <location>
        <begin position="81"/>
        <end position="82"/>
    </location>
    <ligand>
        <name>pyridoxal 5'-phosphate</name>
        <dbReference type="ChEBI" id="CHEBI:597326"/>
    </ligand>
</feature>
<evidence type="ECO:0000256" key="11">
    <source>
        <dbReference type="HAMAP-Rule" id="MF_00160"/>
    </source>
</evidence>
<keyword evidence="15" id="KW-1185">Reference proteome</keyword>
<feature type="binding site" evidence="11">
    <location>
        <position position="177"/>
    </location>
    <ligand>
        <name>pyridoxal 5'-phosphate</name>
        <dbReference type="ChEBI" id="CHEBI:597326"/>
    </ligand>
</feature>
<evidence type="ECO:0000256" key="4">
    <source>
        <dbReference type="ARBA" id="ARBA00022576"/>
    </source>
</evidence>
<dbReference type="NCBIfam" id="TIGR01364">
    <property type="entry name" value="serC_1"/>
    <property type="match status" value="1"/>
</dbReference>
<evidence type="ECO:0000256" key="6">
    <source>
        <dbReference type="ARBA" id="ARBA00022679"/>
    </source>
</evidence>
<feature type="binding site" evidence="11">
    <location>
        <position position="200"/>
    </location>
    <ligand>
        <name>pyridoxal 5'-phosphate</name>
        <dbReference type="ChEBI" id="CHEBI:597326"/>
    </ligand>
</feature>
<evidence type="ECO:0000256" key="9">
    <source>
        <dbReference type="ARBA" id="ARBA00047630"/>
    </source>
</evidence>
<dbReference type="Gene3D" id="3.90.1150.10">
    <property type="entry name" value="Aspartate Aminotransferase, domain 1"/>
    <property type="match status" value="1"/>
</dbReference>
<evidence type="ECO:0000256" key="8">
    <source>
        <dbReference type="ARBA" id="ARBA00023299"/>
    </source>
</evidence>
<dbReference type="PIRSF" id="PIRSF000525">
    <property type="entry name" value="SerC"/>
    <property type="match status" value="1"/>
</dbReference>
<dbReference type="FunFam" id="3.90.1150.10:FF:000006">
    <property type="entry name" value="Phosphoserine aminotransferase"/>
    <property type="match status" value="1"/>
</dbReference>
<sequence>MGAILSKRAYNFNAGPAALPLEVLERAQAEFVDFRESGMSIMEMSHRGAIYESVHNEAQERLLSLLGNPEGYKVLFVQGGASTQFAMIPMNLISSGQVGSYVMTGSWADKALKEAKLVGEAHVAASSEDKKFLAIPELGSIKPADNAAYLHITSNETIEGTQYAEYPDTGSLPLIADMSSDILSRSFDVSKFGLIYAGAQKNLGPSGVTVVIAKEELIAKSPANIPTILRYDTHYKNNSLYNTPPSFSVYMVNEVLKWIEEQGGLAGIESKNRDKSGLLYDHIDGSDGFYRGVAEAGSRSIMNVTFRMQSEELEKQFVKAAEQEGFIGLKGHRSVGGLRASIYNAVPYESVKALADFMKHFRQTQG</sequence>
<comment type="catalytic activity">
    <reaction evidence="9 11">
        <text>4-(phosphooxy)-L-threonine + 2-oxoglutarate = (R)-3-hydroxy-2-oxo-4-phosphooxybutanoate + L-glutamate</text>
        <dbReference type="Rhea" id="RHEA:16573"/>
        <dbReference type="ChEBI" id="CHEBI:16810"/>
        <dbReference type="ChEBI" id="CHEBI:29985"/>
        <dbReference type="ChEBI" id="CHEBI:58452"/>
        <dbReference type="ChEBI" id="CHEBI:58538"/>
        <dbReference type="EC" id="2.6.1.52"/>
    </reaction>
</comment>
<gene>
    <name evidence="11" type="primary">serC</name>
    <name evidence="14" type="ORF">SAMN05216192_107132</name>
</gene>
<dbReference type="InterPro" id="IPR015424">
    <property type="entry name" value="PyrdxlP-dep_Trfase"/>
</dbReference>
<evidence type="ECO:0000256" key="1">
    <source>
        <dbReference type="ARBA" id="ARBA00003483"/>
    </source>
</evidence>
<dbReference type="STRING" id="1174501.SAMN05216192_107132"/>
<dbReference type="InterPro" id="IPR000192">
    <property type="entry name" value="Aminotrans_V_dom"/>
</dbReference>
<dbReference type="EC" id="2.6.1.52" evidence="11"/>
<keyword evidence="8 11" id="KW-0718">Serine biosynthesis</keyword>
<dbReference type="SUPFAM" id="SSF53383">
    <property type="entry name" value="PLP-dependent transferases"/>
    <property type="match status" value="1"/>
</dbReference>
<dbReference type="GO" id="GO:0004648">
    <property type="term" value="F:O-phospho-L-serine:2-oxoglutarate aminotransferase activity"/>
    <property type="evidence" value="ECO:0007669"/>
    <property type="project" value="UniProtKB-UniRule"/>
</dbReference>
<comment type="similarity">
    <text evidence="3 11">Belongs to the class-V pyridoxal-phosphate-dependent aminotransferase family. SerC subfamily.</text>
</comment>
<evidence type="ECO:0000259" key="13">
    <source>
        <dbReference type="Pfam" id="PF00266"/>
    </source>
</evidence>
<dbReference type="Gene3D" id="3.40.640.10">
    <property type="entry name" value="Type I PLP-dependent aspartate aminotransferase-like (Major domain)"/>
    <property type="match status" value="1"/>
</dbReference>
<feature type="binding site" evidence="11">
    <location>
        <position position="107"/>
    </location>
    <ligand>
        <name>pyridoxal 5'-phosphate</name>
        <dbReference type="ChEBI" id="CHEBI:597326"/>
    </ligand>
</feature>
<feature type="binding site" evidence="11">
    <location>
        <position position="157"/>
    </location>
    <ligand>
        <name>pyridoxal 5'-phosphate</name>
        <dbReference type="ChEBI" id="CHEBI:597326"/>
    </ligand>
</feature>
<comment type="caution">
    <text evidence="11">Lacks conserved residue(s) required for the propagation of feature annotation.</text>
</comment>
<dbReference type="InterPro" id="IPR015422">
    <property type="entry name" value="PyrdxlP-dep_Trfase_small"/>
</dbReference>
<proteinExistence type="inferred from homology"/>
<dbReference type="UniPathway" id="UPA00135">
    <property type="reaction ID" value="UER00197"/>
</dbReference>
<organism evidence="14 15">
    <name type="scientific">Paenibacillus typhae</name>
    <dbReference type="NCBI Taxonomy" id="1174501"/>
    <lineage>
        <taxon>Bacteria</taxon>
        <taxon>Bacillati</taxon>
        <taxon>Bacillota</taxon>
        <taxon>Bacilli</taxon>
        <taxon>Bacillales</taxon>
        <taxon>Paenibacillaceae</taxon>
        <taxon>Paenibacillus</taxon>
    </lineage>
</organism>
<evidence type="ECO:0000256" key="3">
    <source>
        <dbReference type="ARBA" id="ARBA00006904"/>
    </source>
</evidence>
<dbReference type="Proteomes" id="UP000199050">
    <property type="component" value="Unassembled WGS sequence"/>
</dbReference>
<dbReference type="PANTHER" id="PTHR43247">
    <property type="entry name" value="PHOSPHOSERINE AMINOTRANSFERASE"/>
    <property type="match status" value="1"/>
</dbReference>
<comment type="pathway">
    <text evidence="2 11 12">Amino-acid biosynthesis; L-serine biosynthesis; L-serine from 3-phospho-D-glycerate: step 2/3.</text>
</comment>
<feature type="binding site" evidence="11">
    <location>
        <begin position="242"/>
        <end position="243"/>
    </location>
    <ligand>
        <name>pyridoxal 5'-phosphate</name>
        <dbReference type="ChEBI" id="CHEBI:597326"/>
    </ligand>
</feature>
<feature type="modified residue" description="N6-(pyridoxal phosphate)lysine" evidence="11">
    <location>
        <position position="201"/>
    </location>
</feature>
<dbReference type="GO" id="GO:0006564">
    <property type="term" value="P:L-serine biosynthetic process"/>
    <property type="evidence" value="ECO:0007669"/>
    <property type="project" value="UniProtKB-UniRule"/>
</dbReference>
<evidence type="ECO:0000256" key="2">
    <source>
        <dbReference type="ARBA" id="ARBA00005099"/>
    </source>
</evidence>
<name>A0A1G8MLZ2_9BACL</name>
<evidence type="ECO:0000256" key="5">
    <source>
        <dbReference type="ARBA" id="ARBA00022605"/>
    </source>
</evidence>
<dbReference type="PANTHER" id="PTHR43247:SF1">
    <property type="entry name" value="PHOSPHOSERINE AMINOTRANSFERASE"/>
    <property type="match status" value="1"/>
</dbReference>
<evidence type="ECO:0000256" key="12">
    <source>
        <dbReference type="RuleBase" id="RU004505"/>
    </source>
</evidence>
<comment type="subunit">
    <text evidence="11">Homodimer.</text>
</comment>
<reference evidence="15" key="1">
    <citation type="submission" date="2016-10" db="EMBL/GenBank/DDBJ databases">
        <authorList>
            <person name="Varghese N."/>
            <person name="Submissions S."/>
        </authorList>
    </citation>
    <scope>NUCLEOTIDE SEQUENCE [LARGE SCALE GENOMIC DNA]</scope>
    <source>
        <strain evidence="15">CGMCC 1.11012</strain>
    </source>
</reference>
<dbReference type="HAMAP" id="MF_00160">
    <property type="entry name" value="SerC_aminotrans_5"/>
    <property type="match status" value="1"/>
</dbReference>
<dbReference type="EMBL" id="FNDX01000007">
    <property type="protein sequence ID" value="SDI68350.1"/>
    <property type="molecule type" value="Genomic_DNA"/>
</dbReference>
<evidence type="ECO:0000256" key="10">
    <source>
        <dbReference type="ARBA" id="ARBA00049007"/>
    </source>
</evidence>
<keyword evidence="4 11" id="KW-0032">Aminotransferase</keyword>
<dbReference type="InterPro" id="IPR015421">
    <property type="entry name" value="PyrdxlP-dep_Trfase_major"/>
</dbReference>
<evidence type="ECO:0000313" key="15">
    <source>
        <dbReference type="Proteomes" id="UP000199050"/>
    </source>
</evidence>
<dbReference type="GO" id="GO:0005737">
    <property type="term" value="C:cytoplasm"/>
    <property type="evidence" value="ECO:0007669"/>
    <property type="project" value="UniProtKB-SubCell"/>
</dbReference>
<dbReference type="NCBIfam" id="NF003764">
    <property type="entry name" value="PRK05355.1"/>
    <property type="match status" value="1"/>
</dbReference>
<evidence type="ECO:0000313" key="14">
    <source>
        <dbReference type="EMBL" id="SDI68350.1"/>
    </source>
</evidence>
<dbReference type="InterPro" id="IPR020578">
    <property type="entry name" value="Aminotrans_V_PyrdxlP_BS"/>
</dbReference>
<dbReference type="Pfam" id="PF00266">
    <property type="entry name" value="Aminotran_5"/>
    <property type="match status" value="1"/>
</dbReference>
<protein>
    <recommendedName>
        <fullName evidence="11">Phosphoserine aminotransferase</fullName>
        <ecNumber evidence="11">2.6.1.52</ecNumber>
    </recommendedName>
    <alternativeName>
        <fullName evidence="11">Phosphohydroxythreonine aminotransferase</fullName>
        <shortName evidence="11">PSAT</shortName>
    </alternativeName>
</protein>
<dbReference type="AlphaFoldDB" id="A0A1G8MLZ2"/>
<accession>A0A1G8MLZ2</accession>
<feature type="binding site" evidence="11">
    <location>
        <position position="47"/>
    </location>
    <ligand>
        <name>L-glutamate</name>
        <dbReference type="ChEBI" id="CHEBI:29985"/>
    </ligand>
</feature>
<comment type="function">
    <text evidence="1 11">Catalyzes the reversible conversion of 3-phosphohydroxypyruvate to phosphoserine and of 3-hydroxy-2-oxo-4-phosphonooxybutanoate to phosphohydroxythreonine.</text>
</comment>
<dbReference type="FunFam" id="3.40.640.10:FF:000010">
    <property type="entry name" value="Phosphoserine aminotransferase"/>
    <property type="match status" value="1"/>
</dbReference>
<comment type="subcellular location">
    <subcellularLocation>
        <location evidence="11">Cytoplasm</location>
    </subcellularLocation>
</comment>